<feature type="transmembrane region" description="Helical" evidence="1">
    <location>
        <begin position="6"/>
        <end position="24"/>
    </location>
</feature>
<feature type="transmembrane region" description="Helical" evidence="1">
    <location>
        <begin position="93"/>
        <end position="115"/>
    </location>
</feature>
<evidence type="ECO:0000313" key="2">
    <source>
        <dbReference type="EMBL" id="MFC6041093.1"/>
    </source>
</evidence>
<gene>
    <name evidence="2" type="ORF">ACFPYN_16825</name>
</gene>
<keyword evidence="1" id="KW-1133">Transmembrane helix</keyword>
<organism evidence="2 3">
    <name type="scientific">Paenisporosarcina macmurdoensis</name>
    <dbReference type="NCBI Taxonomy" id="212659"/>
    <lineage>
        <taxon>Bacteria</taxon>
        <taxon>Bacillati</taxon>
        <taxon>Bacillota</taxon>
        <taxon>Bacilli</taxon>
        <taxon>Bacillales</taxon>
        <taxon>Caryophanaceae</taxon>
        <taxon>Paenisporosarcina</taxon>
    </lineage>
</organism>
<protein>
    <submittedName>
        <fullName evidence="2">DUF3307 domain-containing protein</fullName>
    </submittedName>
</protein>
<dbReference type="EMBL" id="JBHSRI010000025">
    <property type="protein sequence ID" value="MFC6041093.1"/>
    <property type="molecule type" value="Genomic_DNA"/>
</dbReference>
<dbReference type="Pfam" id="PF11750">
    <property type="entry name" value="DUF3307"/>
    <property type="match status" value="1"/>
</dbReference>
<evidence type="ECO:0000256" key="1">
    <source>
        <dbReference type="SAM" id="Phobius"/>
    </source>
</evidence>
<accession>A0ABW1LCA6</accession>
<name>A0ABW1LCA6_9BACL</name>
<comment type="caution">
    <text evidence="2">The sequence shown here is derived from an EMBL/GenBank/DDBJ whole genome shotgun (WGS) entry which is preliminary data.</text>
</comment>
<keyword evidence="3" id="KW-1185">Reference proteome</keyword>
<dbReference type="Proteomes" id="UP001596170">
    <property type="component" value="Unassembled WGS sequence"/>
</dbReference>
<dbReference type="InterPro" id="IPR021737">
    <property type="entry name" value="Phage_phiKZ_Orf197"/>
</dbReference>
<evidence type="ECO:0000313" key="3">
    <source>
        <dbReference type="Proteomes" id="UP001596170"/>
    </source>
</evidence>
<keyword evidence="1" id="KW-0812">Transmembrane</keyword>
<reference evidence="3" key="1">
    <citation type="journal article" date="2019" name="Int. J. Syst. Evol. Microbiol.">
        <title>The Global Catalogue of Microorganisms (GCM) 10K type strain sequencing project: providing services to taxonomists for standard genome sequencing and annotation.</title>
        <authorList>
            <consortium name="The Broad Institute Genomics Platform"/>
            <consortium name="The Broad Institute Genome Sequencing Center for Infectious Disease"/>
            <person name="Wu L."/>
            <person name="Ma J."/>
        </authorList>
    </citation>
    <scope>NUCLEOTIDE SEQUENCE [LARGE SCALE GENOMIC DNA]</scope>
    <source>
        <strain evidence="3">CCUG 54527</strain>
    </source>
</reference>
<sequence length="116" mass="13327">MTVFSYLLIGHLIGDFLFQTSWMAMFKATKWLPLVVHCVVYTISVTAVVFFGYGLLSIGAIALLFVSHIFLDRRVFVAWWVKQIMQTKGSESKWLSIMVDQIFHIIILGAVAHIWF</sequence>
<feature type="transmembrane region" description="Helical" evidence="1">
    <location>
        <begin position="58"/>
        <end position="81"/>
    </location>
</feature>
<dbReference type="RefSeq" id="WP_377735744.1">
    <property type="nucleotide sequence ID" value="NZ_JBHSRI010000025.1"/>
</dbReference>
<keyword evidence="1" id="KW-0472">Membrane</keyword>
<proteinExistence type="predicted"/>